<evidence type="ECO:0000313" key="2">
    <source>
        <dbReference type="Proteomes" id="UP000594759"/>
    </source>
</evidence>
<accession>A0A7S9Q047</accession>
<name>A0A7S9Q047_9SPHI</name>
<dbReference type="KEGG" id="pex:IZT61_03490"/>
<keyword evidence="2" id="KW-1185">Reference proteome</keyword>
<organism evidence="1 2">
    <name type="scientific">Pedobacter endophyticus</name>
    <dbReference type="NCBI Taxonomy" id="2789740"/>
    <lineage>
        <taxon>Bacteria</taxon>
        <taxon>Pseudomonadati</taxon>
        <taxon>Bacteroidota</taxon>
        <taxon>Sphingobacteriia</taxon>
        <taxon>Sphingobacteriales</taxon>
        <taxon>Sphingobacteriaceae</taxon>
        <taxon>Pedobacter</taxon>
    </lineage>
</organism>
<dbReference type="RefSeq" id="WP_196099810.1">
    <property type="nucleotide sequence ID" value="NZ_CP064939.1"/>
</dbReference>
<dbReference type="AlphaFoldDB" id="A0A7S9Q047"/>
<reference evidence="1 2" key="1">
    <citation type="submission" date="2020-11" db="EMBL/GenBank/DDBJ databases">
        <title>Pedobacter endophytica, an endophytic bacteria isolated form Carex pumila.</title>
        <authorList>
            <person name="Peng Y."/>
            <person name="Jiang L."/>
            <person name="Lee J."/>
        </authorList>
    </citation>
    <scope>NUCLEOTIDE SEQUENCE [LARGE SCALE GENOMIC DNA]</scope>
    <source>
        <strain evidence="1 2">JBR3-12</strain>
    </source>
</reference>
<dbReference type="Proteomes" id="UP000594759">
    <property type="component" value="Chromosome"/>
</dbReference>
<gene>
    <name evidence="1" type="ORF">IZT61_03490</name>
</gene>
<evidence type="ECO:0000313" key="1">
    <source>
        <dbReference type="EMBL" id="QPH40356.1"/>
    </source>
</evidence>
<protein>
    <submittedName>
        <fullName evidence="1">Uncharacterized protein</fullName>
    </submittedName>
</protein>
<sequence length="46" mass="5501">MMKSLPAHPDLRNSMFYETDLVKSLSVFLYPEYYVSTVKSYHFYDS</sequence>
<dbReference type="EMBL" id="CP064939">
    <property type="protein sequence ID" value="QPH40356.1"/>
    <property type="molecule type" value="Genomic_DNA"/>
</dbReference>
<proteinExistence type="predicted"/>